<protein>
    <submittedName>
        <fullName evidence="3">Uncharacterized protein</fullName>
    </submittedName>
</protein>
<gene>
    <name evidence="3" type="ORF">TIFTF001_030947</name>
</gene>
<dbReference type="InterPro" id="IPR044974">
    <property type="entry name" value="Disease_R_plants"/>
</dbReference>
<dbReference type="InterPro" id="IPR011713">
    <property type="entry name" value="Leu-rich_rpt_3"/>
</dbReference>
<dbReference type="InterPro" id="IPR003591">
    <property type="entry name" value="Leu-rich_rpt_typical-subtyp"/>
</dbReference>
<proteinExistence type="predicted"/>
<dbReference type="SUPFAM" id="SSF52058">
    <property type="entry name" value="L domain-like"/>
    <property type="match status" value="1"/>
</dbReference>
<dbReference type="GO" id="GO:0006952">
    <property type="term" value="P:defense response"/>
    <property type="evidence" value="ECO:0007669"/>
    <property type="project" value="InterPro"/>
</dbReference>
<accession>A0AA88DU51</accession>
<evidence type="ECO:0000313" key="3">
    <source>
        <dbReference type="EMBL" id="GMN61857.1"/>
    </source>
</evidence>
<name>A0AA88DU51_FICCA</name>
<evidence type="ECO:0000313" key="4">
    <source>
        <dbReference type="Proteomes" id="UP001187192"/>
    </source>
</evidence>
<dbReference type="Pfam" id="PF07725">
    <property type="entry name" value="LRR_3"/>
    <property type="match status" value="1"/>
</dbReference>
<comment type="caution">
    <text evidence="3">The sequence shown here is derived from an EMBL/GenBank/DDBJ whole genome shotgun (WGS) entry which is preliminary data.</text>
</comment>
<dbReference type="SMART" id="SM00369">
    <property type="entry name" value="LRR_TYP"/>
    <property type="match status" value="5"/>
</dbReference>
<dbReference type="Proteomes" id="UP001187192">
    <property type="component" value="Unassembled WGS sequence"/>
</dbReference>
<dbReference type="PANTHER" id="PTHR11017">
    <property type="entry name" value="LEUCINE-RICH REPEAT-CONTAINING PROTEIN"/>
    <property type="match status" value="1"/>
</dbReference>
<keyword evidence="1" id="KW-0433">Leucine-rich repeat</keyword>
<dbReference type="AlphaFoldDB" id="A0AA88DU51"/>
<dbReference type="PANTHER" id="PTHR11017:SF574">
    <property type="entry name" value="ADP-RIBOSYL CYCLASE_CYCLIC ADP-RIBOSE HYDROLASE"/>
    <property type="match status" value="1"/>
</dbReference>
<reference evidence="3" key="1">
    <citation type="submission" date="2023-07" db="EMBL/GenBank/DDBJ databases">
        <title>draft genome sequence of fig (Ficus carica).</title>
        <authorList>
            <person name="Takahashi T."/>
            <person name="Nishimura K."/>
        </authorList>
    </citation>
    <scope>NUCLEOTIDE SEQUENCE</scope>
</reference>
<evidence type="ECO:0000256" key="2">
    <source>
        <dbReference type="ARBA" id="ARBA00022737"/>
    </source>
</evidence>
<evidence type="ECO:0000256" key="1">
    <source>
        <dbReference type="ARBA" id="ARBA00022614"/>
    </source>
</evidence>
<dbReference type="InterPro" id="IPR032675">
    <property type="entry name" value="LRR_dom_sf"/>
</dbReference>
<organism evidence="3 4">
    <name type="scientific">Ficus carica</name>
    <name type="common">Common fig</name>
    <dbReference type="NCBI Taxonomy" id="3494"/>
    <lineage>
        <taxon>Eukaryota</taxon>
        <taxon>Viridiplantae</taxon>
        <taxon>Streptophyta</taxon>
        <taxon>Embryophyta</taxon>
        <taxon>Tracheophyta</taxon>
        <taxon>Spermatophyta</taxon>
        <taxon>Magnoliopsida</taxon>
        <taxon>eudicotyledons</taxon>
        <taxon>Gunneridae</taxon>
        <taxon>Pentapetalae</taxon>
        <taxon>rosids</taxon>
        <taxon>fabids</taxon>
        <taxon>Rosales</taxon>
        <taxon>Moraceae</taxon>
        <taxon>Ficeae</taxon>
        <taxon>Ficus</taxon>
    </lineage>
</organism>
<keyword evidence="4" id="KW-1185">Reference proteome</keyword>
<dbReference type="EMBL" id="BTGU01000118">
    <property type="protein sequence ID" value="GMN61857.1"/>
    <property type="molecule type" value="Genomic_DNA"/>
</dbReference>
<keyword evidence="2" id="KW-0677">Repeat</keyword>
<dbReference type="Gene3D" id="3.80.10.10">
    <property type="entry name" value="Ribonuclease Inhibitor"/>
    <property type="match status" value="3"/>
</dbReference>
<sequence length="498" mass="56920">MCAYVVVFPGTEIVQGMSLNSHELESDLELDPLVFKAMFNLKYLSVTHYYCTTKRSNLPQGLRFLPDELRYLCWNHYPLRTLPPNFKPQNLVELNLWRSKLEKLWDGVQNFGSLKVLHLEESENLIEIPNLSQALKVEKIYLTGCTSLKRLPSSIGKLKSLQLLHLDRCSKLEYLPEISEPMPNLRMLNLSESGIIGLPKSIYNLIGIESLVLNGCQNLKSLPTSIRELKSLKELRLSFCSKLEYLPEILEPMPNLRVLELSESGIIDLPKSIYNLIGIESFVLNECQNLKSLPTTICLPESIYNLIGIESLVLIGCQNLRSLPTSIPELKSLKELRLSFCSKLEHLPEILEPMPNLKVLDLSESGIKDLPKSTYNLIGIESLVLNECQKSQESSNQHLILEQLRHFQYDLPVRAALKHACDTSCPLCGSGLESAIHLFLFGKRVRLLWFMSQWHLRTDSLLYDSMASFLEIVLDRNYDRDFLVYASLLVDTVWRARN</sequence>